<evidence type="ECO:0000313" key="6">
    <source>
        <dbReference type="EMBL" id="MCJ8238071.1"/>
    </source>
</evidence>
<evidence type="ECO:0000256" key="3">
    <source>
        <dbReference type="ARBA" id="ARBA00022833"/>
    </source>
</evidence>
<dbReference type="PANTHER" id="PTHR33337:SF40">
    <property type="entry name" value="CENP-V_GFA DOMAIN-CONTAINING PROTEIN-RELATED"/>
    <property type="match status" value="1"/>
</dbReference>
<sequence>MSKPFRGGCACKAVRYEVIGEPVAMVDCQCRQCQMDSGTGHASHVVFAGAEVKLEGEAQTWDLVGDGGTRKRRGFCPVCGSPVFLVFPDAPQIFSVRAASLDEPERYAPQFVTWTASAQPWDCIDPTLTRFERMPPGQ</sequence>
<dbReference type="InterPro" id="IPR006913">
    <property type="entry name" value="CENP-V/GFA"/>
</dbReference>
<gene>
    <name evidence="6" type="ORF">MKJ03_07010</name>
</gene>
<dbReference type="RefSeq" id="WP_245135891.1">
    <property type="nucleotide sequence ID" value="NZ_CP128477.1"/>
</dbReference>
<keyword evidence="6" id="KW-0614">Plasmid</keyword>
<name>A0ABT0CY31_9HYPH</name>
<geneLocation type="plasmid" evidence="6">
    <name>unnamed</name>
</geneLocation>
<dbReference type="PANTHER" id="PTHR33337">
    <property type="entry name" value="GFA DOMAIN-CONTAINING PROTEIN"/>
    <property type="match status" value="1"/>
</dbReference>
<evidence type="ECO:0000256" key="2">
    <source>
        <dbReference type="ARBA" id="ARBA00022723"/>
    </source>
</evidence>
<proteinExistence type="inferred from homology"/>
<evidence type="ECO:0000259" key="5">
    <source>
        <dbReference type="PROSITE" id="PS51891"/>
    </source>
</evidence>
<dbReference type="Proteomes" id="UP001522662">
    <property type="component" value="Unassembled WGS sequence"/>
</dbReference>
<dbReference type="PROSITE" id="PS51891">
    <property type="entry name" value="CENP_V_GFA"/>
    <property type="match status" value="1"/>
</dbReference>
<accession>A0ABT0CY31</accession>
<dbReference type="Pfam" id="PF04828">
    <property type="entry name" value="GFA"/>
    <property type="match status" value="1"/>
</dbReference>
<evidence type="ECO:0000256" key="1">
    <source>
        <dbReference type="ARBA" id="ARBA00005495"/>
    </source>
</evidence>
<feature type="domain" description="CENP-V/GFA" evidence="5">
    <location>
        <begin position="5"/>
        <end position="122"/>
    </location>
</feature>
<dbReference type="Gene3D" id="3.90.1590.10">
    <property type="entry name" value="glutathione-dependent formaldehyde- activating enzyme (gfa)"/>
    <property type="match status" value="1"/>
</dbReference>
<keyword evidence="3" id="KW-0862">Zinc</keyword>
<keyword evidence="2" id="KW-0479">Metal-binding</keyword>
<protein>
    <submittedName>
        <fullName evidence="6">GFA family protein</fullName>
    </submittedName>
</protein>
<comment type="caution">
    <text evidence="6">The sequence shown here is derived from an EMBL/GenBank/DDBJ whole genome shotgun (WGS) entry which is preliminary data.</text>
</comment>
<organism evidence="6 7">
    <name type="scientific">Peteryoungia algae</name>
    <dbReference type="NCBI Taxonomy" id="2919917"/>
    <lineage>
        <taxon>Bacteria</taxon>
        <taxon>Pseudomonadati</taxon>
        <taxon>Pseudomonadota</taxon>
        <taxon>Alphaproteobacteria</taxon>
        <taxon>Hyphomicrobiales</taxon>
        <taxon>Rhizobiaceae</taxon>
        <taxon>Peteryoungia</taxon>
    </lineage>
</organism>
<keyword evidence="7" id="KW-1185">Reference proteome</keyword>
<dbReference type="SUPFAM" id="SSF51316">
    <property type="entry name" value="Mss4-like"/>
    <property type="match status" value="1"/>
</dbReference>
<dbReference type="InterPro" id="IPR011057">
    <property type="entry name" value="Mss4-like_sf"/>
</dbReference>
<dbReference type="EMBL" id="JALAYX010000002">
    <property type="protein sequence ID" value="MCJ8238071.1"/>
    <property type="molecule type" value="Genomic_DNA"/>
</dbReference>
<evidence type="ECO:0000313" key="7">
    <source>
        <dbReference type="Proteomes" id="UP001522662"/>
    </source>
</evidence>
<comment type="similarity">
    <text evidence="1">Belongs to the Gfa family.</text>
</comment>
<reference evidence="6 7" key="1">
    <citation type="submission" date="2022-03" db="EMBL/GenBank/DDBJ databases">
        <title>Rhizobium SSM4.3 sp. nov., isolated from Sediment (Gouqi Island).</title>
        <authorList>
            <person name="Chen G."/>
        </authorList>
    </citation>
    <scope>NUCLEOTIDE SEQUENCE [LARGE SCALE GENOMIC DNA]</scope>
    <source>
        <strain evidence="6 7">SSM4.3</strain>
        <plasmid evidence="6">unnamed</plasmid>
    </source>
</reference>
<keyword evidence="4" id="KW-0456">Lyase</keyword>
<evidence type="ECO:0000256" key="4">
    <source>
        <dbReference type="ARBA" id="ARBA00023239"/>
    </source>
</evidence>